<feature type="compositionally biased region" description="Polar residues" evidence="9">
    <location>
        <begin position="1353"/>
        <end position="1367"/>
    </location>
</feature>
<dbReference type="GO" id="GO:0047499">
    <property type="term" value="F:calcium-independent phospholipase A2 activity"/>
    <property type="evidence" value="ECO:0007669"/>
    <property type="project" value="TreeGrafter"/>
</dbReference>
<feature type="compositionally biased region" description="Polar residues" evidence="9">
    <location>
        <begin position="1312"/>
        <end position="1322"/>
    </location>
</feature>
<comment type="caution">
    <text evidence="8">Lacks conserved residue(s) required for the propagation of feature annotation.</text>
</comment>
<comment type="caution">
    <text evidence="12">The sequence shown here is derived from an EMBL/GenBank/DDBJ whole genome shotgun (WGS) entry which is preliminary data.</text>
</comment>
<proteinExistence type="predicted"/>
<dbReference type="InterPro" id="IPR027417">
    <property type="entry name" value="P-loop_NTPase"/>
</dbReference>
<dbReference type="GO" id="GO:0019369">
    <property type="term" value="P:arachidonate metabolic process"/>
    <property type="evidence" value="ECO:0007669"/>
    <property type="project" value="TreeGrafter"/>
</dbReference>
<gene>
    <name evidence="12" type="ORF">QBC42DRAFT_287434</name>
</gene>
<dbReference type="GO" id="GO:0008270">
    <property type="term" value="F:zinc ion binding"/>
    <property type="evidence" value="ECO:0007669"/>
    <property type="project" value="UniProtKB-KW"/>
</dbReference>
<dbReference type="GO" id="GO:0016042">
    <property type="term" value="P:lipid catabolic process"/>
    <property type="evidence" value="ECO:0007669"/>
    <property type="project" value="UniProtKB-KW"/>
</dbReference>
<dbReference type="PANTHER" id="PTHR24185:SF1">
    <property type="entry name" value="CALCIUM-INDEPENDENT PHOSPHOLIPASE A2-GAMMA"/>
    <property type="match status" value="1"/>
</dbReference>
<name>A0AAV9HRD6_9PEZI</name>
<evidence type="ECO:0000256" key="9">
    <source>
        <dbReference type="SAM" id="MobiDB-lite"/>
    </source>
</evidence>
<evidence type="ECO:0000313" key="12">
    <source>
        <dbReference type="EMBL" id="KAK4461556.1"/>
    </source>
</evidence>
<keyword evidence="1" id="KW-0479">Metal-binding</keyword>
<dbReference type="PANTHER" id="PTHR24185">
    <property type="entry name" value="CALCIUM-INDEPENDENT PHOSPHOLIPASE A2-GAMMA"/>
    <property type="match status" value="1"/>
</dbReference>
<protein>
    <submittedName>
        <fullName evidence="12">Uncharacterized protein</fullName>
    </submittedName>
</protein>
<dbReference type="PROSITE" id="PS51635">
    <property type="entry name" value="PNPLA"/>
    <property type="match status" value="1"/>
</dbReference>
<evidence type="ECO:0000259" key="10">
    <source>
        <dbReference type="PROSITE" id="PS50089"/>
    </source>
</evidence>
<dbReference type="SUPFAM" id="SSF52151">
    <property type="entry name" value="FabD/lysophospholipase-like"/>
    <property type="match status" value="1"/>
</dbReference>
<feature type="compositionally biased region" description="Low complexity" evidence="9">
    <location>
        <begin position="1326"/>
        <end position="1335"/>
    </location>
</feature>
<evidence type="ECO:0000256" key="7">
    <source>
        <dbReference type="PROSITE-ProRule" id="PRU00175"/>
    </source>
</evidence>
<evidence type="ECO:0000256" key="4">
    <source>
        <dbReference type="ARBA" id="ARBA00022833"/>
    </source>
</evidence>
<dbReference type="Gene3D" id="3.40.1090.10">
    <property type="entry name" value="Cytosolic phospholipase A2 catalytic domain"/>
    <property type="match status" value="1"/>
</dbReference>
<accession>A0AAV9HRD6</accession>
<dbReference type="SUPFAM" id="SSF52540">
    <property type="entry name" value="P-loop containing nucleoside triphosphate hydrolases"/>
    <property type="match status" value="1"/>
</dbReference>
<dbReference type="InterPro" id="IPR017907">
    <property type="entry name" value="Znf_RING_CS"/>
</dbReference>
<evidence type="ECO:0000256" key="3">
    <source>
        <dbReference type="ARBA" id="ARBA00022801"/>
    </source>
</evidence>
<feature type="compositionally biased region" description="Low complexity" evidence="9">
    <location>
        <begin position="1343"/>
        <end position="1352"/>
    </location>
</feature>
<dbReference type="InterPro" id="IPR016035">
    <property type="entry name" value="Acyl_Trfase/lysoPLipase"/>
</dbReference>
<feature type="domain" description="PNPLA" evidence="11">
    <location>
        <begin position="744"/>
        <end position="936"/>
    </location>
</feature>
<dbReference type="PROSITE" id="PS50089">
    <property type="entry name" value="ZF_RING_2"/>
    <property type="match status" value="1"/>
</dbReference>
<keyword evidence="5" id="KW-0442">Lipid degradation</keyword>
<keyword evidence="2 7" id="KW-0863">Zinc-finger</keyword>
<sequence length="1367" mass="153395">MASCPATNTGIPIIICENCEEQAATWTCPQCLGVAFCEGCWNSQLAHKARARVTDALPHEKIGSEIFDRLQRVFRQDRTPDEQHFLHVSDIDTTWFGVVKDDSEADGQGARPSLRWENRLIDIMRESQTGQFTERFPHLVSFVGQTGAGKSTVIKLLISRAEASIRTQPGAERFSVPVTGLTNDNIATTGDVHLYSDPATYWKQTPLLYADCEGLSGGENVPLGAISKSMTEKPKPSLSRAINSASRMRDRVSTGRTKFLAWADSARTQSRQHSVRELYPRILYTFSDVVVFVLREARTFQSEVLPLLVEWARTSIDKSVNQPTLPHIVMVLNATDNTIDSNQWDPKFATEKLLDDYKHSIYQVPALRKIVAKLEADGIAISSTKQLLEFYYASILVVRIPAKGSYLQIEEQVGQLYDAIRYRCDASYERKKSARLLLNAERMQQYLNSAFDHFAHHLDQPFDFIKEALRYNSIPTDFGGHIVNLILSLYHDVHDERERPLPDDLLRYLSSPIACCLMLAAAREDMQGGYKTLLRHVFAKPLEEAFFEFRNLWVRCAFRQAGVVCCNASRSHDKGHQAASGKIISRGAYIPPRSAKPLDTFQDWMEDIEKHLEDLNGRVHSAGDHAAGEGPHMAERDLVSKLHQTQSVQFYRPFSDPRFTPRLVSNATCFACIRNVPEHVLPCGHALCRPCIQSFGKPVGGSRLTNSGVFELNFCPLLHASGKSWEGQPVRIRFKPKDAGVRVLCLDGGGVRGIVELTILEAIEKELALEGSLRSVSESRTGESRTIQEFRHLIGKAFSPRPISKYVAMVCHKSYYKTKPLEEALKHAFDPDSVLFGPQFELDGERSDIKVAVTATSAVENRAVIMTNYNTATVDREHCPYQLLRSQDCGTELKVWEAARATAAAPLYFKSYVKPETGTAYTDGAIHYNCPVWVADHERRLLWQDAEEWGPDIMLSLGTGIGGLSSKKTLKTEVRAAKKLHRQRTKTSGVRYMWRTAYGILDSQLNCEDAWRDYCEKTQLHGNRPHSHASGPERLKALEAGRRQLRVNVQFPEDRPSLDDVARLRQIEDQAAQSIQHNSDIKEVAHRLVASCFYFEQDRGVPYHHEAVGYTVQGNIRCRFGMGSSKLKGLGSTLRRFLKGEFTPYFRVHENYGTELDEAHRDYPIKSSTIQKMCDVGVFDLGPPISIHTASKSNLTRISLCLQFKAYYKDFSHDHRLSISGFPRELLETYVMKRLSDLPSEEEAQELPTEAPDPRTSTESGASNETTTANTVISWFGSRLPIWNNTTTNLAKASVHHDVSEAGGEKRPPAASGSQSDTSIATASVRPQLTPSLSLRRSRSRSLSRPISPSTRNTLNAASRPTRQFGL</sequence>
<evidence type="ECO:0000256" key="1">
    <source>
        <dbReference type="ARBA" id="ARBA00022723"/>
    </source>
</evidence>
<evidence type="ECO:0000256" key="5">
    <source>
        <dbReference type="ARBA" id="ARBA00022963"/>
    </source>
</evidence>
<keyword evidence="3" id="KW-0378">Hydrolase</keyword>
<reference evidence="12" key="1">
    <citation type="journal article" date="2023" name="Mol. Phylogenet. Evol.">
        <title>Genome-scale phylogeny and comparative genomics of the fungal order Sordariales.</title>
        <authorList>
            <person name="Hensen N."/>
            <person name="Bonometti L."/>
            <person name="Westerberg I."/>
            <person name="Brannstrom I.O."/>
            <person name="Guillou S."/>
            <person name="Cros-Aarteil S."/>
            <person name="Calhoun S."/>
            <person name="Haridas S."/>
            <person name="Kuo A."/>
            <person name="Mondo S."/>
            <person name="Pangilinan J."/>
            <person name="Riley R."/>
            <person name="LaButti K."/>
            <person name="Andreopoulos B."/>
            <person name="Lipzen A."/>
            <person name="Chen C."/>
            <person name="Yan M."/>
            <person name="Daum C."/>
            <person name="Ng V."/>
            <person name="Clum A."/>
            <person name="Steindorff A."/>
            <person name="Ohm R.A."/>
            <person name="Martin F."/>
            <person name="Silar P."/>
            <person name="Natvig D.O."/>
            <person name="Lalanne C."/>
            <person name="Gautier V."/>
            <person name="Ament-Velasquez S.L."/>
            <person name="Kruys A."/>
            <person name="Hutchinson M.I."/>
            <person name="Powell A.J."/>
            <person name="Barry K."/>
            <person name="Miller A.N."/>
            <person name="Grigoriev I.V."/>
            <person name="Debuchy R."/>
            <person name="Gladieux P."/>
            <person name="Hiltunen Thoren M."/>
            <person name="Johannesson H."/>
        </authorList>
    </citation>
    <scope>NUCLEOTIDE SEQUENCE</scope>
    <source>
        <strain evidence="12">PSN324</strain>
    </source>
</reference>
<dbReference type="Proteomes" id="UP001321749">
    <property type="component" value="Unassembled WGS sequence"/>
</dbReference>
<evidence type="ECO:0000259" key="11">
    <source>
        <dbReference type="PROSITE" id="PS51635"/>
    </source>
</evidence>
<dbReference type="PROSITE" id="PS00518">
    <property type="entry name" value="ZF_RING_1"/>
    <property type="match status" value="1"/>
</dbReference>
<feature type="domain" description="RING-type" evidence="10">
    <location>
        <begin position="669"/>
        <end position="719"/>
    </location>
</feature>
<feature type="compositionally biased region" description="Basic and acidic residues" evidence="9">
    <location>
        <begin position="1295"/>
        <end position="1308"/>
    </location>
</feature>
<organism evidence="12 13">
    <name type="scientific">Cladorrhinum samala</name>
    <dbReference type="NCBI Taxonomy" id="585594"/>
    <lineage>
        <taxon>Eukaryota</taxon>
        <taxon>Fungi</taxon>
        <taxon>Dikarya</taxon>
        <taxon>Ascomycota</taxon>
        <taxon>Pezizomycotina</taxon>
        <taxon>Sordariomycetes</taxon>
        <taxon>Sordariomycetidae</taxon>
        <taxon>Sordariales</taxon>
        <taxon>Podosporaceae</taxon>
        <taxon>Cladorrhinum</taxon>
    </lineage>
</organism>
<feature type="short sequence motif" description="DGA/G" evidence="8">
    <location>
        <begin position="923"/>
        <end position="925"/>
    </location>
</feature>
<dbReference type="EMBL" id="MU864989">
    <property type="protein sequence ID" value="KAK4461556.1"/>
    <property type="molecule type" value="Genomic_DNA"/>
</dbReference>
<keyword evidence="6" id="KW-0443">Lipid metabolism</keyword>
<feature type="region of interest" description="Disordered" evidence="9">
    <location>
        <begin position="1294"/>
        <end position="1367"/>
    </location>
</feature>
<reference evidence="12" key="2">
    <citation type="submission" date="2023-06" db="EMBL/GenBank/DDBJ databases">
        <authorList>
            <consortium name="Lawrence Berkeley National Laboratory"/>
            <person name="Mondo S.J."/>
            <person name="Hensen N."/>
            <person name="Bonometti L."/>
            <person name="Westerberg I."/>
            <person name="Brannstrom I.O."/>
            <person name="Guillou S."/>
            <person name="Cros-Aarteil S."/>
            <person name="Calhoun S."/>
            <person name="Haridas S."/>
            <person name="Kuo A."/>
            <person name="Pangilinan J."/>
            <person name="Riley R."/>
            <person name="Labutti K."/>
            <person name="Andreopoulos B."/>
            <person name="Lipzen A."/>
            <person name="Chen C."/>
            <person name="Yanf M."/>
            <person name="Daum C."/>
            <person name="Ng V."/>
            <person name="Clum A."/>
            <person name="Steindorff A."/>
            <person name="Ohm R."/>
            <person name="Martin F."/>
            <person name="Silar P."/>
            <person name="Natvig D."/>
            <person name="Lalanne C."/>
            <person name="Gautier V."/>
            <person name="Ament-Velasquez S.L."/>
            <person name="Kruys A."/>
            <person name="Hutchinson M.I."/>
            <person name="Powell A.J."/>
            <person name="Barry K."/>
            <person name="Miller A.N."/>
            <person name="Grigoriev I.V."/>
            <person name="Debuchy R."/>
            <person name="Gladieux P."/>
            <person name="Thoren M.H."/>
            <person name="Johannesson H."/>
        </authorList>
    </citation>
    <scope>NUCLEOTIDE SEQUENCE</scope>
    <source>
        <strain evidence="12">PSN324</strain>
    </source>
</reference>
<dbReference type="InterPro" id="IPR002641">
    <property type="entry name" value="PNPLA_dom"/>
</dbReference>
<dbReference type="GO" id="GO:0046486">
    <property type="term" value="P:glycerolipid metabolic process"/>
    <property type="evidence" value="ECO:0007669"/>
    <property type="project" value="UniProtKB-ARBA"/>
</dbReference>
<dbReference type="CDD" id="cd19757">
    <property type="entry name" value="Bbox1"/>
    <property type="match status" value="1"/>
</dbReference>
<feature type="compositionally biased region" description="Polar residues" evidence="9">
    <location>
        <begin position="1255"/>
        <end position="1268"/>
    </location>
</feature>
<evidence type="ECO:0000256" key="2">
    <source>
        <dbReference type="ARBA" id="ARBA00022771"/>
    </source>
</evidence>
<keyword evidence="13" id="KW-1185">Reference proteome</keyword>
<evidence type="ECO:0000313" key="13">
    <source>
        <dbReference type="Proteomes" id="UP001321749"/>
    </source>
</evidence>
<dbReference type="InterPro" id="IPR001841">
    <property type="entry name" value="Znf_RING"/>
</dbReference>
<dbReference type="Pfam" id="PF01734">
    <property type="entry name" value="Patatin"/>
    <property type="match status" value="1"/>
</dbReference>
<feature type="region of interest" description="Disordered" evidence="9">
    <location>
        <begin position="1238"/>
        <end position="1268"/>
    </location>
</feature>
<feature type="short sequence motif" description="GXGXXG" evidence="8">
    <location>
        <begin position="748"/>
        <end position="753"/>
    </location>
</feature>
<evidence type="ECO:0000256" key="8">
    <source>
        <dbReference type="PROSITE-ProRule" id="PRU01161"/>
    </source>
</evidence>
<evidence type="ECO:0000256" key="6">
    <source>
        <dbReference type="ARBA" id="ARBA00023098"/>
    </source>
</evidence>
<keyword evidence="4" id="KW-0862">Zinc</keyword>
<dbReference type="GO" id="GO:0016020">
    <property type="term" value="C:membrane"/>
    <property type="evidence" value="ECO:0007669"/>
    <property type="project" value="TreeGrafter"/>
</dbReference>